<dbReference type="Proteomes" id="UP000327013">
    <property type="component" value="Chromosome 7"/>
</dbReference>
<evidence type="ECO:0000256" key="1">
    <source>
        <dbReference type="SAM" id="MobiDB-lite"/>
    </source>
</evidence>
<feature type="compositionally biased region" description="Basic and acidic residues" evidence="1">
    <location>
        <begin position="218"/>
        <end position="243"/>
    </location>
</feature>
<feature type="region of interest" description="Disordered" evidence="1">
    <location>
        <begin position="218"/>
        <end position="247"/>
    </location>
</feature>
<feature type="compositionally biased region" description="Basic and acidic residues" evidence="1">
    <location>
        <begin position="290"/>
        <end position="311"/>
    </location>
</feature>
<feature type="domain" description="AT3G52170-like helix-turn-helix" evidence="2">
    <location>
        <begin position="66"/>
        <end position="115"/>
    </location>
</feature>
<reference evidence="3 4" key="1">
    <citation type="submission" date="2019-06" db="EMBL/GenBank/DDBJ databases">
        <title>A chromosomal-level reference genome of Carpinus fangiana (Coryloideae, Betulaceae).</title>
        <authorList>
            <person name="Yang X."/>
            <person name="Wang Z."/>
            <person name="Zhang L."/>
            <person name="Hao G."/>
            <person name="Liu J."/>
            <person name="Yang Y."/>
        </authorList>
    </citation>
    <scope>NUCLEOTIDE SEQUENCE [LARGE SCALE GENOMIC DNA]</scope>
    <source>
        <strain evidence="3">Cfa_2016G</strain>
        <tissue evidence="3">Leaf</tissue>
    </source>
</reference>
<evidence type="ECO:0000313" key="4">
    <source>
        <dbReference type="Proteomes" id="UP000327013"/>
    </source>
</evidence>
<protein>
    <recommendedName>
        <fullName evidence="2">AT3G52170-like helix-turn-helix domain-containing protein</fullName>
    </recommendedName>
</protein>
<dbReference type="OrthoDB" id="1930826at2759"/>
<accession>A0A5N6RN20</accession>
<dbReference type="Pfam" id="PF25896">
    <property type="entry name" value="HTH_AT3G52170"/>
    <property type="match status" value="1"/>
</dbReference>
<feature type="region of interest" description="Disordered" evidence="1">
    <location>
        <begin position="45"/>
        <end position="65"/>
    </location>
</feature>
<dbReference type="PANTHER" id="PTHR34568">
    <property type="entry name" value="RRM DOMAIN-CONTAINING PROTEIN"/>
    <property type="match status" value="1"/>
</dbReference>
<keyword evidence="4" id="KW-1185">Reference proteome</keyword>
<dbReference type="InterPro" id="IPR058942">
    <property type="entry name" value="AT3G52170-like"/>
</dbReference>
<dbReference type="AlphaFoldDB" id="A0A5N6RN20"/>
<proteinExistence type="predicted"/>
<dbReference type="EMBL" id="CM017327">
    <property type="protein sequence ID" value="KAE8099867.1"/>
    <property type="molecule type" value="Genomic_DNA"/>
</dbReference>
<sequence>MGKTHMMITRGGHAHTVCFKHYSQSVCSVIKKVAVGSNTQWRGKSYAASVPSSDVPSDAQRRKRVSKDERQAMVHSFVNKYREMNAGKFPTISASKKEVGGSYYTIRKIIQELEYNSKISPSDSRKGSPLIEAKDGGSELPSGAENIFSEEGSHSDLAATQNCMLKEETEDVSHPWIEISENVNAEEVSPSCFKKSEDDKEEALHNDFDFVPAESQLLKEETEGVPHSRLKISGDVKEKEAQGDHSGFAATEDCQLVEETKKVLPPCLENAEDGKKEQAVYEDLPNADGLETKVERHQGSIEQDKVAKDTSSRQTNDAEVPKKSSLWGNVKSFAEGIVRIWRNM</sequence>
<feature type="region of interest" description="Disordered" evidence="1">
    <location>
        <begin position="269"/>
        <end position="325"/>
    </location>
</feature>
<name>A0A5N6RN20_9ROSI</name>
<feature type="region of interest" description="Disordered" evidence="1">
    <location>
        <begin position="120"/>
        <end position="147"/>
    </location>
</feature>
<evidence type="ECO:0000313" key="3">
    <source>
        <dbReference type="EMBL" id="KAE8099867.1"/>
    </source>
</evidence>
<organism evidence="3 4">
    <name type="scientific">Carpinus fangiana</name>
    <dbReference type="NCBI Taxonomy" id="176857"/>
    <lineage>
        <taxon>Eukaryota</taxon>
        <taxon>Viridiplantae</taxon>
        <taxon>Streptophyta</taxon>
        <taxon>Embryophyta</taxon>
        <taxon>Tracheophyta</taxon>
        <taxon>Spermatophyta</taxon>
        <taxon>Magnoliopsida</taxon>
        <taxon>eudicotyledons</taxon>
        <taxon>Gunneridae</taxon>
        <taxon>Pentapetalae</taxon>
        <taxon>rosids</taxon>
        <taxon>fabids</taxon>
        <taxon>Fagales</taxon>
        <taxon>Betulaceae</taxon>
        <taxon>Carpinus</taxon>
    </lineage>
</organism>
<dbReference type="InterPro" id="IPR058941">
    <property type="entry name" value="HTH_AT3G52170-like"/>
</dbReference>
<dbReference type="PANTHER" id="PTHR34568:SF4">
    <property type="entry name" value="OS02G0638000 PROTEIN"/>
    <property type="match status" value="1"/>
</dbReference>
<gene>
    <name evidence="3" type="ORF">FH972_017812</name>
</gene>
<evidence type="ECO:0000259" key="2">
    <source>
        <dbReference type="Pfam" id="PF25896"/>
    </source>
</evidence>